<accession>A0A401TMV4</accession>
<reference evidence="2 3" key="1">
    <citation type="journal article" date="2018" name="Nat. Ecol. Evol.">
        <title>Shark genomes provide insights into elasmobranch evolution and the origin of vertebrates.</title>
        <authorList>
            <person name="Hara Y"/>
            <person name="Yamaguchi K"/>
            <person name="Onimaru K"/>
            <person name="Kadota M"/>
            <person name="Koyanagi M"/>
            <person name="Keeley SD"/>
            <person name="Tatsumi K"/>
            <person name="Tanaka K"/>
            <person name="Motone F"/>
            <person name="Kageyama Y"/>
            <person name="Nozu R"/>
            <person name="Adachi N"/>
            <person name="Nishimura O"/>
            <person name="Nakagawa R"/>
            <person name="Tanegashima C"/>
            <person name="Kiyatake I"/>
            <person name="Matsumoto R"/>
            <person name="Murakumo K"/>
            <person name="Nishida K"/>
            <person name="Terakita A"/>
            <person name="Kuratani S"/>
            <person name="Sato K"/>
            <person name="Hyodo S Kuraku.S."/>
        </authorList>
    </citation>
    <scope>NUCLEOTIDE SEQUENCE [LARGE SCALE GENOMIC DNA]</scope>
</reference>
<evidence type="ECO:0000313" key="3">
    <source>
        <dbReference type="Proteomes" id="UP000287033"/>
    </source>
</evidence>
<dbReference type="EMBL" id="BEZZ01128951">
    <property type="protein sequence ID" value="GCC43959.1"/>
    <property type="molecule type" value="Genomic_DNA"/>
</dbReference>
<comment type="caution">
    <text evidence="2">The sequence shown here is derived from an EMBL/GenBank/DDBJ whole genome shotgun (WGS) entry which is preliminary data.</text>
</comment>
<gene>
    <name evidence="2" type="ORF">chiPu_0028321</name>
</gene>
<proteinExistence type="predicted"/>
<evidence type="ECO:0000313" key="2">
    <source>
        <dbReference type="EMBL" id="GCC43959.1"/>
    </source>
</evidence>
<keyword evidence="3" id="KW-1185">Reference proteome</keyword>
<name>A0A401TMV4_CHIPU</name>
<sequence length="67" mass="6934">MNPPDSRVPGAAPWDTTAGRRRPECTPRPGRSAAAAPSLTRSIDRPAGASRNPLPHNPLPAAACPSL</sequence>
<organism evidence="2 3">
    <name type="scientific">Chiloscyllium punctatum</name>
    <name type="common">Brownbanded bambooshark</name>
    <name type="synonym">Hemiscyllium punctatum</name>
    <dbReference type="NCBI Taxonomy" id="137246"/>
    <lineage>
        <taxon>Eukaryota</taxon>
        <taxon>Metazoa</taxon>
        <taxon>Chordata</taxon>
        <taxon>Craniata</taxon>
        <taxon>Vertebrata</taxon>
        <taxon>Chondrichthyes</taxon>
        <taxon>Elasmobranchii</taxon>
        <taxon>Galeomorphii</taxon>
        <taxon>Galeoidea</taxon>
        <taxon>Orectolobiformes</taxon>
        <taxon>Hemiscylliidae</taxon>
        <taxon>Chiloscyllium</taxon>
    </lineage>
</organism>
<protein>
    <submittedName>
        <fullName evidence="2">Uncharacterized protein</fullName>
    </submittedName>
</protein>
<dbReference type="AlphaFoldDB" id="A0A401TMV4"/>
<feature type="region of interest" description="Disordered" evidence="1">
    <location>
        <begin position="1"/>
        <end position="67"/>
    </location>
</feature>
<dbReference type="Proteomes" id="UP000287033">
    <property type="component" value="Unassembled WGS sequence"/>
</dbReference>
<evidence type="ECO:0000256" key="1">
    <source>
        <dbReference type="SAM" id="MobiDB-lite"/>
    </source>
</evidence>